<evidence type="ECO:0000259" key="1">
    <source>
        <dbReference type="Pfam" id="PF10988"/>
    </source>
</evidence>
<evidence type="ECO:0000313" key="3">
    <source>
        <dbReference type="Proteomes" id="UP001255246"/>
    </source>
</evidence>
<comment type="caution">
    <text evidence="2">The sequence shown here is derived from an EMBL/GenBank/DDBJ whole genome shotgun (WGS) entry which is preliminary data.</text>
</comment>
<protein>
    <submittedName>
        <fullName evidence="2">DUF2807 domain-containing protein</fullName>
    </submittedName>
</protein>
<feature type="domain" description="Putative auto-transporter adhesin head GIN" evidence="1">
    <location>
        <begin position="34"/>
        <end position="120"/>
    </location>
</feature>
<dbReference type="InterPro" id="IPR021255">
    <property type="entry name" value="DUF2807"/>
</dbReference>
<name>A0ABU3A6N0_9FLAO</name>
<feature type="domain" description="Putative auto-transporter adhesin head GIN" evidence="1">
    <location>
        <begin position="123"/>
        <end position="188"/>
    </location>
</feature>
<dbReference type="Proteomes" id="UP001255246">
    <property type="component" value="Unassembled WGS sequence"/>
</dbReference>
<dbReference type="Pfam" id="PF10988">
    <property type="entry name" value="DUF2807"/>
    <property type="match status" value="2"/>
</dbReference>
<organism evidence="2 3">
    <name type="scientific">Croceitalea rosinachiae</name>
    <dbReference type="NCBI Taxonomy" id="3075596"/>
    <lineage>
        <taxon>Bacteria</taxon>
        <taxon>Pseudomonadati</taxon>
        <taxon>Bacteroidota</taxon>
        <taxon>Flavobacteriia</taxon>
        <taxon>Flavobacteriales</taxon>
        <taxon>Flavobacteriaceae</taxon>
        <taxon>Croceitalea</taxon>
    </lineage>
</organism>
<gene>
    <name evidence="2" type="ORF">RM706_02230</name>
</gene>
<accession>A0ABU3A6N0</accession>
<dbReference type="RefSeq" id="WP_311349392.1">
    <property type="nucleotide sequence ID" value="NZ_JAVRHR010000001.1"/>
</dbReference>
<keyword evidence="3" id="KW-1185">Reference proteome</keyword>
<dbReference type="Gene3D" id="2.160.20.120">
    <property type="match status" value="2"/>
</dbReference>
<sequence>MIAILLISSLGIAQVKGDKNITTKTFELEKIQGLKIDIYAKVIVDDKADNKITIKADDNLINLIDRNVENGILHLNQLEWIQASQKIEIEIGAPDLTMIETGTHDNTILKNFSNEKLKIIAPIGNLKTSGTTDNLIIEAKKGIVDASQLIAKNASITITGSSKTIINVVNEVKQTLSDKARLEFVNKPTSVIGDSVEKSTQPNQAIKWIRIKNNSWNRKNLVVVGPKNDGSQFSYGFAMMPGTTKKERWTVGSKVYKEGKLGSRELLVIVTEENENQLIKLFK</sequence>
<dbReference type="EMBL" id="JAVRHR010000001">
    <property type="protein sequence ID" value="MDT0605826.1"/>
    <property type="molecule type" value="Genomic_DNA"/>
</dbReference>
<evidence type="ECO:0000313" key="2">
    <source>
        <dbReference type="EMBL" id="MDT0605826.1"/>
    </source>
</evidence>
<proteinExistence type="predicted"/>
<reference evidence="2 3" key="1">
    <citation type="submission" date="2023-09" db="EMBL/GenBank/DDBJ databases">
        <authorList>
            <person name="Rey-Velasco X."/>
        </authorList>
    </citation>
    <scope>NUCLEOTIDE SEQUENCE [LARGE SCALE GENOMIC DNA]</scope>
    <source>
        <strain evidence="2 3">F388</strain>
    </source>
</reference>